<dbReference type="Proteomes" id="UP001141806">
    <property type="component" value="Unassembled WGS sequence"/>
</dbReference>
<reference evidence="1" key="1">
    <citation type="journal article" date="2023" name="Plant J.">
        <title>The genome of the king protea, Protea cynaroides.</title>
        <authorList>
            <person name="Chang J."/>
            <person name="Duong T.A."/>
            <person name="Schoeman C."/>
            <person name="Ma X."/>
            <person name="Roodt D."/>
            <person name="Barker N."/>
            <person name="Li Z."/>
            <person name="Van de Peer Y."/>
            <person name="Mizrachi E."/>
        </authorList>
    </citation>
    <scope>NUCLEOTIDE SEQUENCE</scope>
    <source>
        <tissue evidence="1">Young leaves</tissue>
    </source>
</reference>
<protein>
    <submittedName>
        <fullName evidence="1">Uncharacterized protein</fullName>
    </submittedName>
</protein>
<gene>
    <name evidence="1" type="ORF">NE237_024310</name>
</gene>
<name>A0A9Q0HD32_9MAGN</name>
<dbReference type="EMBL" id="JAMYWD010000008">
    <property type="protein sequence ID" value="KAJ4964371.1"/>
    <property type="molecule type" value="Genomic_DNA"/>
</dbReference>
<comment type="caution">
    <text evidence="1">The sequence shown here is derived from an EMBL/GenBank/DDBJ whole genome shotgun (WGS) entry which is preliminary data.</text>
</comment>
<sequence>MEVVIIDGLSMISNPIGRNRKRFFERSKILELYICSDNEGGEGFQSLSSYLVNASLLAQELQLRDVTPIPSEMACSYLSSGSRVCNKRFRNPIAKGGSKQSRAYT</sequence>
<accession>A0A9Q0HD32</accession>
<proteinExistence type="predicted"/>
<evidence type="ECO:0000313" key="2">
    <source>
        <dbReference type="Proteomes" id="UP001141806"/>
    </source>
</evidence>
<evidence type="ECO:0000313" key="1">
    <source>
        <dbReference type="EMBL" id="KAJ4964371.1"/>
    </source>
</evidence>
<organism evidence="1 2">
    <name type="scientific">Protea cynaroides</name>
    <dbReference type="NCBI Taxonomy" id="273540"/>
    <lineage>
        <taxon>Eukaryota</taxon>
        <taxon>Viridiplantae</taxon>
        <taxon>Streptophyta</taxon>
        <taxon>Embryophyta</taxon>
        <taxon>Tracheophyta</taxon>
        <taxon>Spermatophyta</taxon>
        <taxon>Magnoliopsida</taxon>
        <taxon>Proteales</taxon>
        <taxon>Proteaceae</taxon>
        <taxon>Protea</taxon>
    </lineage>
</organism>
<dbReference type="AlphaFoldDB" id="A0A9Q0HD32"/>
<keyword evidence="2" id="KW-1185">Reference proteome</keyword>